<dbReference type="PANTHER" id="PTHR10067:SF6">
    <property type="entry name" value="PHOSPHATIDYLSERINE DECARBOXYLASE PROENZYME, MITOCHONDRIAL"/>
    <property type="match status" value="1"/>
</dbReference>
<dbReference type="InterPro" id="IPR003817">
    <property type="entry name" value="PS_Dcarbxylase"/>
</dbReference>
<dbReference type="GeneID" id="24440950"/>
<dbReference type="InParanoid" id="W7X8X9"/>
<keyword evidence="7" id="KW-0594">Phospholipid biosynthesis</keyword>
<evidence type="ECO:0000256" key="4">
    <source>
        <dbReference type="ARBA" id="ARBA00022516"/>
    </source>
</evidence>
<gene>
    <name evidence="13" type="ORF">TTHERM_000859349</name>
</gene>
<comment type="pathway">
    <text evidence="2">Lipid metabolism.</text>
</comment>
<dbReference type="PANTHER" id="PTHR10067">
    <property type="entry name" value="PHOSPHATIDYLSERINE DECARBOXYLASE"/>
    <property type="match status" value="1"/>
</dbReference>
<feature type="transmembrane region" description="Helical" evidence="12">
    <location>
        <begin position="39"/>
        <end position="56"/>
    </location>
</feature>
<keyword evidence="10" id="KW-0670">Pyruvate</keyword>
<dbReference type="NCBIfam" id="TIGR00163">
    <property type="entry name" value="PS_decarb"/>
    <property type="match status" value="1"/>
</dbReference>
<comment type="cofactor">
    <cofactor evidence="1">
        <name>pyruvate</name>
        <dbReference type="ChEBI" id="CHEBI:15361"/>
    </cofactor>
</comment>
<dbReference type="OrthoDB" id="4330at2759"/>
<keyword evidence="12" id="KW-1133">Transmembrane helix</keyword>
<evidence type="ECO:0000256" key="3">
    <source>
        <dbReference type="ARBA" id="ARBA00012243"/>
    </source>
</evidence>
<dbReference type="KEGG" id="tet:TTHERM_000859349"/>
<evidence type="ECO:0000256" key="6">
    <source>
        <dbReference type="ARBA" id="ARBA00023098"/>
    </source>
</evidence>
<evidence type="ECO:0000256" key="12">
    <source>
        <dbReference type="SAM" id="Phobius"/>
    </source>
</evidence>
<dbReference type="STRING" id="312017.W7X8X9"/>
<keyword evidence="12" id="KW-0812">Transmembrane</keyword>
<evidence type="ECO:0000256" key="11">
    <source>
        <dbReference type="ARBA" id="ARBA00024326"/>
    </source>
</evidence>
<evidence type="ECO:0000313" key="14">
    <source>
        <dbReference type="Proteomes" id="UP000009168"/>
    </source>
</evidence>
<keyword evidence="6" id="KW-0443">Lipid metabolism</keyword>
<evidence type="ECO:0000256" key="8">
    <source>
        <dbReference type="ARBA" id="ARBA00023239"/>
    </source>
</evidence>
<dbReference type="EMBL" id="GG662557">
    <property type="protein sequence ID" value="EWS72843.1"/>
    <property type="molecule type" value="Genomic_DNA"/>
</dbReference>
<keyword evidence="4" id="KW-0444">Lipid biosynthesis</keyword>
<dbReference type="FunCoup" id="W7X8X9">
    <property type="interactions" value="146"/>
</dbReference>
<dbReference type="Pfam" id="PF02666">
    <property type="entry name" value="PS_Dcarbxylase"/>
    <property type="match status" value="1"/>
</dbReference>
<proteinExistence type="predicted"/>
<dbReference type="GO" id="GO:0004609">
    <property type="term" value="F:phosphatidylserine decarboxylase activity"/>
    <property type="evidence" value="ECO:0007669"/>
    <property type="project" value="UniProtKB-EC"/>
</dbReference>
<evidence type="ECO:0000256" key="5">
    <source>
        <dbReference type="ARBA" id="ARBA00022793"/>
    </source>
</evidence>
<evidence type="ECO:0000256" key="7">
    <source>
        <dbReference type="ARBA" id="ARBA00023209"/>
    </source>
</evidence>
<evidence type="ECO:0000256" key="10">
    <source>
        <dbReference type="ARBA" id="ARBA00023317"/>
    </source>
</evidence>
<accession>W7X8X9</accession>
<evidence type="ECO:0000313" key="13">
    <source>
        <dbReference type="EMBL" id="EWS72843.1"/>
    </source>
</evidence>
<dbReference type="InterPro" id="IPR033177">
    <property type="entry name" value="PSD-B"/>
</dbReference>
<dbReference type="GO" id="GO:0006646">
    <property type="term" value="P:phosphatidylethanolamine biosynthetic process"/>
    <property type="evidence" value="ECO:0007669"/>
    <property type="project" value="UniProtKB-UniPathway"/>
</dbReference>
<organism evidence="13 14">
    <name type="scientific">Tetrahymena thermophila (strain SB210)</name>
    <dbReference type="NCBI Taxonomy" id="312017"/>
    <lineage>
        <taxon>Eukaryota</taxon>
        <taxon>Sar</taxon>
        <taxon>Alveolata</taxon>
        <taxon>Ciliophora</taxon>
        <taxon>Intramacronucleata</taxon>
        <taxon>Oligohymenophorea</taxon>
        <taxon>Hymenostomatida</taxon>
        <taxon>Tetrahymenina</taxon>
        <taxon>Tetrahymenidae</taxon>
        <taxon>Tetrahymena</taxon>
    </lineage>
</organism>
<reference evidence="14" key="1">
    <citation type="journal article" date="2006" name="PLoS Biol.">
        <title>Macronuclear genome sequence of the ciliate Tetrahymena thermophila, a model eukaryote.</title>
        <authorList>
            <person name="Eisen J.A."/>
            <person name="Coyne R.S."/>
            <person name="Wu M."/>
            <person name="Wu D."/>
            <person name="Thiagarajan M."/>
            <person name="Wortman J.R."/>
            <person name="Badger J.H."/>
            <person name="Ren Q."/>
            <person name="Amedeo P."/>
            <person name="Jones K.M."/>
            <person name="Tallon L.J."/>
            <person name="Delcher A.L."/>
            <person name="Salzberg S.L."/>
            <person name="Silva J.C."/>
            <person name="Haas B.J."/>
            <person name="Majoros W.H."/>
            <person name="Farzad M."/>
            <person name="Carlton J.M."/>
            <person name="Smith R.K. Jr."/>
            <person name="Garg J."/>
            <person name="Pearlman R.E."/>
            <person name="Karrer K.M."/>
            <person name="Sun L."/>
            <person name="Manning G."/>
            <person name="Elde N.C."/>
            <person name="Turkewitz A.P."/>
            <person name="Asai D.J."/>
            <person name="Wilkes D.E."/>
            <person name="Wang Y."/>
            <person name="Cai H."/>
            <person name="Collins K."/>
            <person name="Stewart B.A."/>
            <person name="Lee S.R."/>
            <person name="Wilamowska K."/>
            <person name="Weinberg Z."/>
            <person name="Ruzzo W.L."/>
            <person name="Wloga D."/>
            <person name="Gaertig J."/>
            <person name="Frankel J."/>
            <person name="Tsao C.-C."/>
            <person name="Gorovsky M.A."/>
            <person name="Keeling P.J."/>
            <person name="Waller R.F."/>
            <person name="Patron N.J."/>
            <person name="Cherry J.M."/>
            <person name="Stover N.A."/>
            <person name="Krieger C.J."/>
            <person name="del Toro C."/>
            <person name="Ryder H.F."/>
            <person name="Williamson S.C."/>
            <person name="Barbeau R.A."/>
            <person name="Hamilton E.P."/>
            <person name="Orias E."/>
        </authorList>
    </citation>
    <scope>NUCLEOTIDE SEQUENCE [LARGE SCALE GENOMIC DNA]</scope>
    <source>
        <strain evidence="14">SB210</strain>
    </source>
</reference>
<dbReference type="GO" id="GO:0005739">
    <property type="term" value="C:mitochondrion"/>
    <property type="evidence" value="ECO:0007669"/>
    <property type="project" value="TreeGrafter"/>
</dbReference>
<evidence type="ECO:0000256" key="1">
    <source>
        <dbReference type="ARBA" id="ARBA00001928"/>
    </source>
</evidence>
<dbReference type="AlphaFoldDB" id="W7X8X9"/>
<keyword evidence="12" id="KW-0472">Membrane</keyword>
<evidence type="ECO:0000256" key="2">
    <source>
        <dbReference type="ARBA" id="ARBA00005189"/>
    </source>
</evidence>
<comment type="pathway">
    <text evidence="11">Phospholipid metabolism; phosphatidylethanolamine biosynthesis.</text>
</comment>
<dbReference type="RefSeq" id="XP_012654634.1">
    <property type="nucleotide sequence ID" value="XM_012799180.1"/>
</dbReference>
<dbReference type="EC" id="4.1.1.65" evidence="3"/>
<name>W7X8X9_TETTS</name>
<keyword evidence="8" id="KW-0456">Lyase</keyword>
<sequence length="412" mass="47879">MQRFKNFSKNFKDFVINSQRREEMILGWKNSRQFSLKKTIAYSTGLYFIGATYYYSKTNEDFSIKMDFARNVSRFSGWVSSQYIPLSLRKPLFGAFAKSYNVIENDMIEPFENYETFNQFFTRRVKPRQIDNNDEVILSPADSKVLTIAEVKGDSNILVKGINYKMGEFLTGNKSVVLDNDLFKTLKIKDPESKIYQAIFYLNPGDYHRYHSPTQILAKRRNHILGYLAPVKESYISKYERVYEGNERVALFGEWKHGQFIQVYVGATNVGSMTLEFDPELKTNQKIDLNWKKFNKSNVKNFDNKIDVESVKKTAEQRPDLQEFSTEELSVLNDLDKKQKIPSIYKQLENGILIPKGAEIGRFNLGSTVVVFFEAKGDLQWFVKEGDKVRYGQPVCQVMLNQQTAQNKSQKN</sequence>
<protein>
    <recommendedName>
        <fullName evidence="3">phosphatidylserine decarboxylase</fullName>
        <ecNumber evidence="3">4.1.1.65</ecNumber>
    </recommendedName>
</protein>
<keyword evidence="14" id="KW-1185">Reference proteome</keyword>
<dbReference type="UniPathway" id="UPA00558"/>
<keyword evidence="5" id="KW-0210">Decarboxylase</keyword>
<dbReference type="Proteomes" id="UP000009168">
    <property type="component" value="Unassembled WGS sequence"/>
</dbReference>
<evidence type="ECO:0000256" key="9">
    <source>
        <dbReference type="ARBA" id="ARBA00023264"/>
    </source>
</evidence>
<keyword evidence="9" id="KW-1208">Phospholipid metabolism</keyword>